<sequence length="184" mass="19964">MVSGEEVSADFKRFGNRLVVEHLVGANFGNMSVKTEDDGFLITRTGSYLDDPGELVYAPMSGEVSKTASSEWRVHRAVYQNTRHRAIVHAHPPYAIAASLMLDEVVPLDSEGKMFCPIIPIAHGEPGTQELAEDIAECLALSPLCIARGHGTFAAGKTIEEGYLFTSLGEHACRVLSLTRSFQG</sequence>
<comment type="caution">
    <text evidence="4">The sequence shown here is derived from an EMBL/GenBank/DDBJ whole genome shotgun (WGS) entry which is preliminary data.</text>
</comment>
<dbReference type="SUPFAM" id="SSF53639">
    <property type="entry name" value="AraD/HMP-PK domain-like"/>
    <property type="match status" value="1"/>
</dbReference>
<evidence type="ECO:0000259" key="3">
    <source>
        <dbReference type="SMART" id="SM01007"/>
    </source>
</evidence>
<dbReference type="NCBIfam" id="NF006413">
    <property type="entry name" value="PRK08660.1"/>
    <property type="match status" value="1"/>
</dbReference>
<dbReference type="PANTHER" id="PTHR22789:SF0">
    <property type="entry name" value="3-OXO-TETRONATE 4-PHOSPHATE DECARBOXYLASE-RELATED"/>
    <property type="match status" value="1"/>
</dbReference>
<dbReference type="GO" id="GO:0046872">
    <property type="term" value="F:metal ion binding"/>
    <property type="evidence" value="ECO:0007669"/>
    <property type="project" value="UniProtKB-KW"/>
</dbReference>
<dbReference type="OrthoDB" id="18709at2157"/>
<evidence type="ECO:0000256" key="2">
    <source>
        <dbReference type="ARBA" id="ARBA00023239"/>
    </source>
</evidence>
<dbReference type="InterPro" id="IPR036409">
    <property type="entry name" value="Aldolase_II/adducin_N_sf"/>
</dbReference>
<dbReference type="InterPro" id="IPR050197">
    <property type="entry name" value="Aldolase_class_II_sugar_metab"/>
</dbReference>
<reference evidence="4 5" key="1">
    <citation type="submission" date="2018-05" db="EMBL/GenBank/DDBJ databases">
        <title>Draft genome of Methanospirillum lacunae Ki8-1.</title>
        <authorList>
            <person name="Dueholm M.S."/>
            <person name="Nielsen P.H."/>
            <person name="Bakmann L.F."/>
            <person name="Otzen D.E."/>
        </authorList>
    </citation>
    <scope>NUCLEOTIDE SEQUENCE [LARGE SCALE GENOMIC DNA]</scope>
    <source>
        <strain evidence="4 5">Ki8-1</strain>
    </source>
</reference>
<dbReference type="GeneID" id="97547720"/>
<feature type="domain" description="Class II aldolase/adducin N-terminal" evidence="3">
    <location>
        <begin position="9"/>
        <end position="177"/>
    </location>
</feature>
<dbReference type="GO" id="GO:0005829">
    <property type="term" value="C:cytosol"/>
    <property type="evidence" value="ECO:0007669"/>
    <property type="project" value="TreeGrafter"/>
</dbReference>
<dbReference type="Proteomes" id="UP000245657">
    <property type="component" value="Unassembled WGS sequence"/>
</dbReference>
<dbReference type="SMART" id="SM01007">
    <property type="entry name" value="Aldolase_II"/>
    <property type="match status" value="1"/>
</dbReference>
<evidence type="ECO:0000313" key="4">
    <source>
        <dbReference type="EMBL" id="PWR70556.1"/>
    </source>
</evidence>
<dbReference type="GO" id="GO:0019323">
    <property type="term" value="P:pentose catabolic process"/>
    <property type="evidence" value="ECO:0007669"/>
    <property type="project" value="TreeGrafter"/>
</dbReference>
<dbReference type="InterPro" id="IPR001303">
    <property type="entry name" value="Aldolase_II/adducin_N"/>
</dbReference>
<keyword evidence="5" id="KW-1185">Reference proteome</keyword>
<gene>
    <name evidence="4" type="ORF">DK846_14275</name>
</gene>
<dbReference type="AlphaFoldDB" id="A0A2V2MYQ9"/>
<organism evidence="4 5">
    <name type="scientific">Methanospirillum lacunae</name>
    <dbReference type="NCBI Taxonomy" id="668570"/>
    <lineage>
        <taxon>Archaea</taxon>
        <taxon>Methanobacteriati</taxon>
        <taxon>Methanobacteriota</taxon>
        <taxon>Stenosarchaea group</taxon>
        <taxon>Methanomicrobia</taxon>
        <taxon>Methanomicrobiales</taxon>
        <taxon>Methanospirillaceae</taxon>
        <taxon>Methanospirillum</taxon>
    </lineage>
</organism>
<accession>A0A2V2MYQ9</accession>
<evidence type="ECO:0000256" key="1">
    <source>
        <dbReference type="ARBA" id="ARBA00022723"/>
    </source>
</evidence>
<name>A0A2V2MYQ9_9EURY</name>
<dbReference type="GO" id="GO:0016832">
    <property type="term" value="F:aldehyde-lyase activity"/>
    <property type="evidence" value="ECO:0007669"/>
    <property type="project" value="TreeGrafter"/>
</dbReference>
<dbReference type="Pfam" id="PF00596">
    <property type="entry name" value="Aldolase_II"/>
    <property type="match status" value="1"/>
</dbReference>
<proteinExistence type="predicted"/>
<keyword evidence="2" id="KW-0456">Lyase</keyword>
<protein>
    <submittedName>
        <fullName evidence="4">Fuculose phosphate aldolase</fullName>
    </submittedName>
</protein>
<dbReference type="UniPathway" id="UPA00071"/>
<dbReference type="EMBL" id="QGMY01000011">
    <property type="protein sequence ID" value="PWR70556.1"/>
    <property type="molecule type" value="Genomic_DNA"/>
</dbReference>
<dbReference type="Gene3D" id="3.40.225.10">
    <property type="entry name" value="Class II aldolase/adducin N-terminal domain"/>
    <property type="match status" value="1"/>
</dbReference>
<keyword evidence="1" id="KW-0479">Metal-binding</keyword>
<dbReference type="PANTHER" id="PTHR22789">
    <property type="entry name" value="FUCULOSE PHOSPHATE ALDOLASE"/>
    <property type="match status" value="1"/>
</dbReference>
<dbReference type="RefSeq" id="WP_109969645.1">
    <property type="nucleotide sequence ID" value="NZ_CP176093.1"/>
</dbReference>
<evidence type="ECO:0000313" key="5">
    <source>
        <dbReference type="Proteomes" id="UP000245657"/>
    </source>
</evidence>